<accession>A0A1I2K0V9</accession>
<dbReference type="InterPro" id="IPR008279">
    <property type="entry name" value="PEP-util_enz_mobile_dom"/>
</dbReference>
<keyword evidence="4" id="KW-0808">Transferase</keyword>
<dbReference type="STRING" id="380248.SAMN05216251_12122"/>
<feature type="region of interest" description="Disordered" evidence="1">
    <location>
        <begin position="617"/>
        <end position="637"/>
    </location>
</feature>
<feature type="domain" description="Pyruvate phosphate dikinase AMP/ATP-binding" evidence="3">
    <location>
        <begin position="76"/>
        <end position="293"/>
    </location>
</feature>
<gene>
    <name evidence="4" type="ORF">SAMN05216251_12122</name>
</gene>
<sequence>MRIDAEELAVVPLDSPLAHDPALAGAKAANLARAAAEGLPVLPGFALVPSARAPGAPTGPAALREAWTRLSGPDTGALVVRSSSAHEDTAESSMAGRFESVLDVRGWDAFTAAVRTVLDSADLAPAPFPPAPAAAGSGTGSGGDMAVLVQPMLRAAAGGVMFGADPVEGRYDRILISAVHGGPDRLVDGSTQGVRYQLTRRGRLLRTEPGAEGGHGARLLSRLRPGRAAAPATPGTAEAEEPPLGRHRLAQLVRLARKAEKVYGGPQDMEFGFGPDGRLWLFQARPITAMSARPPRGARLLGPGPVSETLPGVLQPLEEDLWLAPMAHGLTLALDIAGAASRRKLRKLPVARTVDGRAAADLRLLGVTPPAHPVLNFINPAPGARRAGAAWRVGRLRTALPLLAQDLMADIDRQLHDFRAPKEMLSGELLNAVSWGRNALSALHAQESLAGALLDAGSGRSAGTTAAGEALAVLAEGRSRGATDAELIAHHPVLLTLLPPTLGERGPLPENVGWNGVPRGVGFLGVREGLRLRIRWVQEMQATMVREVGTRMDAHCLVGERRKIALLRWDELLSVGEGRGRPIDLVERTPRPETPALPAVFRLADGRPQAVTLARGRTGEGQGAGGGQGAGTAWDGQGVRPPHPVLVVRSLDPALAPLLPDLAGLVAETGSVLSHLAVLAREYHVPTVVGVPDAVGRFGPGTGLVVDGGTGAVELTEAAPEGEAAGPADTPGAPTASGASGSPSAPGVSTGSGASGGHEEPGRQNENEDDDEDAARDEPRKGAVA</sequence>
<feature type="compositionally biased region" description="Basic and acidic residues" evidence="1">
    <location>
        <begin position="757"/>
        <end position="766"/>
    </location>
</feature>
<dbReference type="InterPro" id="IPR036637">
    <property type="entry name" value="Phosphohistidine_dom_sf"/>
</dbReference>
<dbReference type="SUPFAM" id="SSF52009">
    <property type="entry name" value="Phosphohistidine domain"/>
    <property type="match status" value="1"/>
</dbReference>
<evidence type="ECO:0000313" key="5">
    <source>
        <dbReference type="Proteomes" id="UP000199323"/>
    </source>
</evidence>
<dbReference type="AlphaFoldDB" id="A0A1I2K0V9"/>
<evidence type="ECO:0000259" key="3">
    <source>
        <dbReference type="Pfam" id="PF01326"/>
    </source>
</evidence>
<dbReference type="PANTHER" id="PTHR43615">
    <property type="entry name" value="PHOSPHOENOLPYRUVATE SYNTHASE-RELATED"/>
    <property type="match status" value="1"/>
</dbReference>
<dbReference type="Gene3D" id="3.30.470.20">
    <property type="entry name" value="ATP-grasp fold, B domain"/>
    <property type="match status" value="1"/>
</dbReference>
<feature type="compositionally biased region" description="Gly residues" evidence="1">
    <location>
        <begin position="619"/>
        <end position="630"/>
    </location>
</feature>
<evidence type="ECO:0000259" key="2">
    <source>
        <dbReference type="Pfam" id="PF00391"/>
    </source>
</evidence>
<dbReference type="RefSeq" id="WP_245796450.1">
    <property type="nucleotide sequence ID" value="NZ_FONG01000021.1"/>
</dbReference>
<dbReference type="Pfam" id="PF00391">
    <property type="entry name" value="PEP-utilizers"/>
    <property type="match status" value="1"/>
</dbReference>
<dbReference type="SUPFAM" id="SSF56059">
    <property type="entry name" value="Glutathione synthetase ATP-binding domain-like"/>
    <property type="match status" value="1"/>
</dbReference>
<feature type="domain" description="PEP-utilising enzyme mobile" evidence="2">
    <location>
        <begin position="642"/>
        <end position="711"/>
    </location>
</feature>
<dbReference type="GO" id="GO:0005524">
    <property type="term" value="F:ATP binding"/>
    <property type="evidence" value="ECO:0007669"/>
    <property type="project" value="InterPro"/>
</dbReference>
<name>A0A1I2K0V9_9ACTN</name>
<dbReference type="EMBL" id="FONG01000021">
    <property type="protein sequence ID" value="SFF60805.1"/>
    <property type="molecule type" value="Genomic_DNA"/>
</dbReference>
<feature type="compositionally biased region" description="Basic and acidic residues" evidence="1">
    <location>
        <begin position="776"/>
        <end position="785"/>
    </location>
</feature>
<dbReference type="InterPro" id="IPR013815">
    <property type="entry name" value="ATP_grasp_subdomain_1"/>
</dbReference>
<keyword evidence="4" id="KW-0670">Pyruvate</keyword>
<protein>
    <submittedName>
        <fullName evidence="4">Pyruvate, water dikinase</fullName>
    </submittedName>
</protein>
<dbReference type="Gene3D" id="3.50.30.10">
    <property type="entry name" value="Phosphohistidine domain"/>
    <property type="match status" value="1"/>
</dbReference>
<keyword evidence="5" id="KW-1185">Reference proteome</keyword>
<dbReference type="Gene3D" id="3.30.1490.20">
    <property type="entry name" value="ATP-grasp fold, A domain"/>
    <property type="match status" value="1"/>
</dbReference>
<proteinExistence type="predicted"/>
<feature type="compositionally biased region" description="Low complexity" evidence="1">
    <location>
        <begin position="720"/>
        <end position="752"/>
    </location>
</feature>
<dbReference type="InterPro" id="IPR002192">
    <property type="entry name" value="PPDK_AMP/ATP-bd"/>
</dbReference>
<dbReference type="Proteomes" id="UP000199323">
    <property type="component" value="Unassembled WGS sequence"/>
</dbReference>
<reference evidence="5" key="1">
    <citation type="submission" date="2016-10" db="EMBL/GenBank/DDBJ databases">
        <authorList>
            <person name="Varghese N."/>
            <person name="Submissions S."/>
        </authorList>
    </citation>
    <scope>NUCLEOTIDE SEQUENCE [LARGE SCALE GENOMIC DNA]</scope>
    <source>
        <strain evidence="5">CGMCC 4.3510</strain>
    </source>
</reference>
<evidence type="ECO:0000256" key="1">
    <source>
        <dbReference type="SAM" id="MobiDB-lite"/>
    </source>
</evidence>
<dbReference type="Pfam" id="PF01326">
    <property type="entry name" value="PPDK_N"/>
    <property type="match status" value="1"/>
</dbReference>
<keyword evidence="4" id="KW-0418">Kinase</keyword>
<dbReference type="GO" id="GO:0016301">
    <property type="term" value="F:kinase activity"/>
    <property type="evidence" value="ECO:0007669"/>
    <property type="project" value="UniProtKB-KW"/>
</dbReference>
<feature type="region of interest" description="Disordered" evidence="1">
    <location>
        <begin position="720"/>
        <end position="785"/>
    </location>
</feature>
<evidence type="ECO:0000313" key="4">
    <source>
        <dbReference type="EMBL" id="SFF60805.1"/>
    </source>
</evidence>
<dbReference type="InterPro" id="IPR051549">
    <property type="entry name" value="PEP_Utilizing_Enz"/>
</dbReference>
<dbReference type="PANTHER" id="PTHR43615:SF1">
    <property type="entry name" value="PPDK_N DOMAIN-CONTAINING PROTEIN"/>
    <property type="match status" value="1"/>
</dbReference>
<organism evidence="4 5">
    <name type="scientific">Actinacidiphila alni</name>
    <dbReference type="NCBI Taxonomy" id="380248"/>
    <lineage>
        <taxon>Bacteria</taxon>
        <taxon>Bacillati</taxon>
        <taxon>Actinomycetota</taxon>
        <taxon>Actinomycetes</taxon>
        <taxon>Kitasatosporales</taxon>
        <taxon>Streptomycetaceae</taxon>
        <taxon>Actinacidiphila</taxon>
    </lineage>
</organism>